<keyword evidence="4" id="KW-1185">Reference proteome</keyword>
<dbReference type="InterPro" id="IPR011010">
    <property type="entry name" value="DNA_brk_join_enz"/>
</dbReference>
<evidence type="ECO:0000313" key="4">
    <source>
        <dbReference type="Proteomes" id="UP000772434"/>
    </source>
</evidence>
<feature type="compositionally biased region" description="Acidic residues" evidence="2">
    <location>
        <begin position="80"/>
        <end position="96"/>
    </location>
</feature>
<keyword evidence="1" id="KW-0233">DNA recombination</keyword>
<gene>
    <name evidence="3" type="ORF">BDP27DRAFT_1273684</name>
</gene>
<comment type="caution">
    <text evidence="3">The sequence shown here is derived from an EMBL/GenBank/DDBJ whole genome shotgun (WGS) entry which is preliminary data.</text>
</comment>
<dbReference type="InterPro" id="IPR013762">
    <property type="entry name" value="Integrase-like_cat_sf"/>
</dbReference>
<evidence type="ECO:0000256" key="1">
    <source>
        <dbReference type="ARBA" id="ARBA00023172"/>
    </source>
</evidence>
<dbReference type="GO" id="GO:0003677">
    <property type="term" value="F:DNA binding"/>
    <property type="evidence" value="ECO:0007669"/>
    <property type="project" value="InterPro"/>
</dbReference>
<dbReference type="EMBL" id="JADNRY010000286">
    <property type="protein sequence ID" value="KAF9059656.1"/>
    <property type="molecule type" value="Genomic_DNA"/>
</dbReference>
<dbReference type="Gene3D" id="1.10.443.10">
    <property type="entry name" value="Intergrase catalytic core"/>
    <property type="match status" value="1"/>
</dbReference>
<dbReference type="SUPFAM" id="SSF56349">
    <property type="entry name" value="DNA breaking-rejoining enzymes"/>
    <property type="match status" value="1"/>
</dbReference>
<organism evidence="3 4">
    <name type="scientific">Rhodocollybia butyracea</name>
    <dbReference type="NCBI Taxonomy" id="206335"/>
    <lineage>
        <taxon>Eukaryota</taxon>
        <taxon>Fungi</taxon>
        <taxon>Dikarya</taxon>
        <taxon>Basidiomycota</taxon>
        <taxon>Agaricomycotina</taxon>
        <taxon>Agaricomycetes</taxon>
        <taxon>Agaricomycetidae</taxon>
        <taxon>Agaricales</taxon>
        <taxon>Marasmiineae</taxon>
        <taxon>Omphalotaceae</taxon>
        <taxon>Rhodocollybia</taxon>
    </lineage>
</organism>
<dbReference type="OrthoDB" id="164951at2759"/>
<dbReference type="Proteomes" id="UP000772434">
    <property type="component" value="Unassembled WGS sequence"/>
</dbReference>
<evidence type="ECO:0000313" key="3">
    <source>
        <dbReference type="EMBL" id="KAF9059656.1"/>
    </source>
</evidence>
<feature type="compositionally biased region" description="Basic and acidic residues" evidence="2">
    <location>
        <begin position="1"/>
        <end position="14"/>
    </location>
</feature>
<protein>
    <submittedName>
        <fullName evidence="3">Uncharacterized protein</fullName>
    </submittedName>
</protein>
<reference evidence="3" key="1">
    <citation type="submission" date="2020-11" db="EMBL/GenBank/DDBJ databases">
        <authorList>
            <consortium name="DOE Joint Genome Institute"/>
            <person name="Ahrendt S."/>
            <person name="Riley R."/>
            <person name="Andreopoulos W."/>
            <person name="Labutti K."/>
            <person name="Pangilinan J."/>
            <person name="Ruiz-Duenas F.J."/>
            <person name="Barrasa J.M."/>
            <person name="Sanchez-Garcia M."/>
            <person name="Camarero S."/>
            <person name="Miyauchi S."/>
            <person name="Serrano A."/>
            <person name="Linde D."/>
            <person name="Babiker R."/>
            <person name="Drula E."/>
            <person name="Ayuso-Fernandez I."/>
            <person name="Pacheco R."/>
            <person name="Padilla G."/>
            <person name="Ferreira P."/>
            <person name="Barriuso J."/>
            <person name="Kellner H."/>
            <person name="Castanera R."/>
            <person name="Alfaro M."/>
            <person name="Ramirez L."/>
            <person name="Pisabarro A.G."/>
            <person name="Kuo A."/>
            <person name="Tritt A."/>
            <person name="Lipzen A."/>
            <person name="He G."/>
            <person name="Yan M."/>
            <person name="Ng V."/>
            <person name="Cullen D."/>
            <person name="Martin F."/>
            <person name="Rosso M.-N."/>
            <person name="Henrissat B."/>
            <person name="Hibbett D."/>
            <person name="Martinez A.T."/>
            <person name="Grigoriev I.V."/>
        </authorList>
    </citation>
    <scope>NUCLEOTIDE SEQUENCE</scope>
    <source>
        <strain evidence="3">AH 40177</strain>
    </source>
</reference>
<feature type="region of interest" description="Disordered" evidence="2">
    <location>
        <begin position="1"/>
        <end position="28"/>
    </location>
</feature>
<sequence length="704" mass="79596">MVSKKAEAQKLSEKHKGKKLPVDTTGKTFSALRKETTKNAKRIRSGNTNTAYDGIIKRTQKWLKDFVEGQSQAQKKGEEVNQDDDFKEPVDSEMDPEFSTCLDNTPIKSTPEAIAMFMSWKCFDEKKGKSTAEQIHAGWKHHYKLLDGDKYRGSWRFDQVTKEWTGNPCDSAAVMDMLEACKRKDGESERNHSKAMSIVIMEKVYSWSMVVCPDDFPVVDAASLALKMRHLRYRAFASIGFTIWTRNTETSHLQAKHIDLDPHPRPGATPTDPPFIQLNLRDRKNWQKKEGKNETQLSGHKYNCYPQKIRAICVYTHLRIWMKFSEMHILRRNYKPDDFIFPTINANGITIQSTQPITPEAVQKMISEFTDSAGTPGAFTTHCFRRGGAQFRFMFASIGERWTLARIRWWGGWAPNEKRDTLIRYLLDELNTYEEDHSDALAPIDRKAYESHAGEAAEMAPLSTSEGRGLFKLVDESIKTQFSMAFSHLSPRGVPQGFPVSQFSSPLVQGHYSHFPTSFAQTHRSPPSVPFPQTYAHQFLPSVQCVPFSNPSNLALDTVSVPYAAGPSKATYAQLAATGSDPSKSSGILLPGLAHLPVIPKISPGLDAWKQVVLDWDKADPARDHHYALKNWKAEWAKETKLSAHYGQRKMIALEFINTFGRDEAAFTAAYPMHGIQQLMLAIRNSHQDQGLVKRRRGKHSGAV</sequence>
<dbReference type="GO" id="GO:0006310">
    <property type="term" value="P:DNA recombination"/>
    <property type="evidence" value="ECO:0007669"/>
    <property type="project" value="UniProtKB-KW"/>
</dbReference>
<name>A0A9P5TYB9_9AGAR</name>
<dbReference type="AlphaFoldDB" id="A0A9P5TYB9"/>
<proteinExistence type="predicted"/>
<evidence type="ECO:0000256" key="2">
    <source>
        <dbReference type="SAM" id="MobiDB-lite"/>
    </source>
</evidence>
<accession>A0A9P5TYB9</accession>
<dbReference type="GO" id="GO:0015074">
    <property type="term" value="P:DNA integration"/>
    <property type="evidence" value="ECO:0007669"/>
    <property type="project" value="InterPro"/>
</dbReference>
<feature type="region of interest" description="Disordered" evidence="2">
    <location>
        <begin position="68"/>
        <end position="97"/>
    </location>
</feature>